<feature type="signal peptide" evidence="1">
    <location>
        <begin position="1"/>
        <end position="30"/>
    </location>
</feature>
<dbReference type="AlphaFoldDB" id="A0A224XW72"/>
<name>A0A224XW72_9HEMI</name>
<keyword evidence="1" id="KW-0732">Signal</keyword>
<sequence length="136" mass="15969">MMYCLHCWQLNCAQMVLVVVLSHHHHQVLSSLGVYQKSPPAEQFVLHQSDHWSSQIHPHWRKLTSDVHRVVLRSLFLLRLYLYRFCRYLIGFGFLVHPTVPDRTYMLDSTNPASEPAYSWHNYSVAGSIPLFHIVQ</sequence>
<feature type="chain" id="PRO_5012804624" evidence="1">
    <location>
        <begin position="31"/>
        <end position="136"/>
    </location>
</feature>
<accession>A0A224XW72</accession>
<proteinExistence type="predicted"/>
<dbReference type="EMBL" id="GFTR01002308">
    <property type="protein sequence ID" value="JAW14118.1"/>
    <property type="molecule type" value="Transcribed_RNA"/>
</dbReference>
<protein>
    <submittedName>
        <fullName evidence="2">Putative secreted protein</fullName>
    </submittedName>
</protein>
<evidence type="ECO:0000256" key="1">
    <source>
        <dbReference type="SAM" id="SignalP"/>
    </source>
</evidence>
<reference evidence="2" key="1">
    <citation type="journal article" date="2018" name="PLoS Negl. Trop. Dis.">
        <title>An insight into the salivary gland and fat body transcriptome of Panstrongylus lignarius (Hemiptera: Heteroptera), the main vector of Chagas disease in Peru.</title>
        <authorList>
            <person name="Nevoa J.C."/>
            <person name="Mendes M.T."/>
            <person name="da Silva M.V."/>
            <person name="Soares S.C."/>
            <person name="Oliveira C.J.F."/>
            <person name="Ribeiro J.M.C."/>
        </authorList>
    </citation>
    <scope>NUCLEOTIDE SEQUENCE</scope>
</reference>
<evidence type="ECO:0000313" key="2">
    <source>
        <dbReference type="EMBL" id="JAW14118.1"/>
    </source>
</evidence>
<organism evidence="2">
    <name type="scientific">Panstrongylus lignarius</name>
    <dbReference type="NCBI Taxonomy" id="156445"/>
    <lineage>
        <taxon>Eukaryota</taxon>
        <taxon>Metazoa</taxon>
        <taxon>Ecdysozoa</taxon>
        <taxon>Arthropoda</taxon>
        <taxon>Hexapoda</taxon>
        <taxon>Insecta</taxon>
        <taxon>Pterygota</taxon>
        <taxon>Neoptera</taxon>
        <taxon>Paraneoptera</taxon>
        <taxon>Hemiptera</taxon>
        <taxon>Heteroptera</taxon>
        <taxon>Panheteroptera</taxon>
        <taxon>Cimicomorpha</taxon>
        <taxon>Reduviidae</taxon>
        <taxon>Triatominae</taxon>
        <taxon>Panstrongylus</taxon>
    </lineage>
</organism>